<gene>
    <name evidence="7" type="ORF">QJS04_geneDACA004387</name>
</gene>
<accession>A0AAV9B316</accession>
<protein>
    <submittedName>
        <fullName evidence="7">Peptide/nitrate transporter</fullName>
    </submittedName>
</protein>
<organism evidence="7 8">
    <name type="scientific">Acorus gramineus</name>
    <name type="common">Dwarf sweet flag</name>
    <dbReference type="NCBI Taxonomy" id="55184"/>
    <lineage>
        <taxon>Eukaryota</taxon>
        <taxon>Viridiplantae</taxon>
        <taxon>Streptophyta</taxon>
        <taxon>Embryophyta</taxon>
        <taxon>Tracheophyta</taxon>
        <taxon>Spermatophyta</taxon>
        <taxon>Magnoliopsida</taxon>
        <taxon>Liliopsida</taxon>
        <taxon>Acoraceae</taxon>
        <taxon>Acorus</taxon>
    </lineage>
</organism>
<proteinExistence type="inferred from homology"/>
<dbReference type="SUPFAM" id="SSF103473">
    <property type="entry name" value="MFS general substrate transporter"/>
    <property type="match status" value="1"/>
</dbReference>
<feature type="transmembrane region" description="Helical" evidence="6">
    <location>
        <begin position="33"/>
        <end position="50"/>
    </location>
</feature>
<dbReference type="Pfam" id="PF00854">
    <property type="entry name" value="PTR2"/>
    <property type="match status" value="1"/>
</dbReference>
<reference evidence="7" key="2">
    <citation type="submission" date="2023-06" db="EMBL/GenBank/DDBJ databases">
        <authorList>
            <person name="Ma L."/>
            <person name="Liu K.-W."/>
            <person name="Li Z."/>
            <person name="Hsiao Y.-Y."/>
            <person name="Qi Y."/>
            <person name="Fu T."/>
            <person name="Tang G."/>
            <person name="Zhang D."/>
            <person name="Sun W.-H."/>
            <person name="Liu D.-K."/>
            <person name="Li Y."/>
            <person name="Chen G.-Z."/>
            <person name="Liu X.-D."/>
            <person name="Liao X.-Y."/>
            <person name="Jiang Y.-T."/>
            <person name="Yu X."/>
            <person name="Hao Y."/>
            <person name="Huang J."/>
            <person name="Zhao X.-W."/>
            <person name="Ke S."/>
            <person name="Chen Y.-Y."/>
            <person name="Wu W.-L."/>
            <person name="Hsu J.-L."/>
            <person name="Lin Y.-F."/>
            <person name="Huang M.-D."/>
            <person name="Li C.-Y."/>
            <person name="Huang L."/>
            <person name="Wang Z.-W."/>
            <person name="Zhao X."/>
            <person name="Zhong W.-Y."/>
            <person name="Peng D.-H."/>
            <person name="Ahmad S."/>
            <person name="Lan S."/>
            <person name="Zhang J.-S."/>
            <person name="Tsai W.-C."/>
            <person name="Van De Peer Y."/>
            <person name="Liu Z.-J."/>
        </authorList>
    </citation>
    <scope>NUCLEOTIDE SEQUENCE</scope>
    <source>
        <strain evidence="7">SCP</strain>
        <tissue evidence="7">Leaves</tissue>
    </source>
</reference>
<comment type="similarity">
    <text evidence="2">Belongs to the major facilitator superfamily. Proton-dependent oligopeptide transporter (POT/PTR) (TC 2.A.17) family.</text>
</comment>
<evidence type="ECO:0000256" key="5">
    <source>
        <dbReference type="ARBA" id="ARBA00023136"/>
    </source>
</evidence>
<comment type="subcellular location">
    <subcellularLocation>
        <location evidence="1">Membrane</location>
        <topology evidence="1">Multi-pass membrane protein</topology>
    </subcellularLocation>
</comment>
<feature type="transmembrane region" description="Helical" evidence="6">
    <location>
        <begin position="111"/>
        <end position="133"/>
    </location>
</feature>
<name>A0AAV9B316_ACOGR</name>
<reference evidence="7" key="1">
    <citation type="journal article" date="2023" name="Nat. Commun.">
        <title>Diploid and tetraploid genomes of Acorus and the evolution of monocots.</title>
        <authorList>
            <person name="Ma L."/>
            <person name="Liu K.W."/>
            <person name="Li Z."/>
            <person name="Hsiao Y.Y."/>
            <person name="Qi Y."/>
            <person name="Fu T."/>
            <person name="Tang G.D."/>
            <person name="Zhang D."/>
            <person name="Sun W.H."/>
            <person name="Liu D.K."/>
            <person name="Li Y."/>
            <person name="Chen G.Z."/>
            <person name="Liu X.D."/>
            <person name="Liao X.Y."/>
            <person name="Jiang Y.T."/>
            <person name="Yu X."/>
            <person name="Hao Y."/>
            <person name="Huang J."/>
            <person name="Zhao X.W."/>
            <person name="Ke S."/>
            <person name="Chen Y.Y."/>
            <person name="Wu W.L."/>
            <person name="Hsu J.L."/>
            <person name="Lin Y.F."/>
            <person name="Huang M.D."/>
            <person name="Li C.Y."/>
            <person name="Huang L."/>
            <person name="Wang Z.W."/>
            <person name="Zhao X."/>
            <person name="Zhong W.Y."/>
            <person name="Peng D.H."/>
            <person name="Ahmad S."/>
            <person name="Lan S."/>
            <person name="Zhang J.S."/>
            <person name="Tsai W.C."/>
            <person name="Van de Peer Y."/>
            <person name="Liu Z.J."/>
        </authorList>
    </citation>
    <scope>NUCLEOTIDE SEQUENCE</scope>
    <source>
        <strain evidence="7">SCP</strain>
    </source>
</reference>
<dbReference type="GO" id="GO:0016020">
    <property type="term" value="C:membrane"/>
    <property type="evidence" value="ECO:0007669"/>
    <property type="project" value="UniProtKB-SubCell"/>
</dbReference>
<dbReference type="Proteomes" id="UP001179952">
    <property type="component" value="Unassembled WGS sequence"/>
</dbReference>
<keyword evidence="3 6" id="KW-0812">Transmembrane</keyword>
<evidence type="ECO:0000256" key="3">
    <source>
        <dbReference type="ARBA" id="ARBA00022692"/>
    </source>
</evidence>
<keyword evidence="8" id="KW-1185">Reference proteome</keyword>
<evidence type="ECO:0000256" key="4">
    <source>
        <dbReference type="ARBA" id="ARBA00022989"/>
    </source>
</evidence>
<sequence length="214" mass="23929">MMNCCLAQLQTFSVQQGVTMDTSLTKNFHIPPASLTTMPLLIMLVSVPLYDHISSLLAKKSSTRISSIGPLRRIGVGLLLASASMAVAAVVEVKRRNAVHEGTKLTVFWLGWQYVLLGVSDMFTLAGMLEFFYSEAPYSMRSLCTSLSWCSTSMGYFLSSVLVDIVNSVSSRFGSSEWLGGNDLNNNRLDLFYALLAVLNFINFFHYLFWARWY</sequence>
<evidence type="ECO:0000313" key="7">
    <source>
        <dbReference type="EMBL" id="KAK1270760.1"/>
    </source>
</evidence>
<keyword evidence="4 6" id="KW-1133">Transmembrane helix</keyword>
<evidence type="ECO:0000313" key="8">
    <source>
        <dbReference type="Proteomes" id="UP001179952"/>
    </source>
</evidence>
<dbReference type="AlphaFoldDB" id="A0AAV9B316"/>
<keyword evidence="5 6" id="KW-0472">Membrane</keyword>
<dbReference type="GO" id="GO:0022857">
    <property type="term" value="F:transmembrane transporter activity"/>
    <property type="evidence" value="ECO:0007669"/>
    <property type="project" value="InterPro"/>
</dbReference>
<comment type="caution">
    <text evidence="7">The sequence shown here is derived from an EMBL/GenBank/DDBJ whole genome shotgun (WGS) entry which is preliminary data.</text>
</comment>
<dbReference type="InterPro" id="IPR000109">
    <property type="entry name" value="POT_fam"/>
</dbReference>
<evidence type="ECO:0000256" key="1">
    <source>
        <dbReference type="ARBA" id="ARBA00004141"/>
    </source>
</evidence>
<feature type="transmembrane region" description="Helical" evidence="6">
    <location>
        <begin position="191"/>
        <end position="210"/>
    </location>
</feature>
<dbReference type="Gene3D" id="1.20.1250.20">
    <property type="entry name" value="MFS general substrate transporter like domains"/>
    <property type="match status" value="1"/>
</dbReference>
<dbReference type="InterPro" id="IPR036259">
    <property type="entry name" value="MFS_trans_sf"/>
</dbReference>
<feature type="transmembrane region" description="Helical" evidence="6">
    <location>
        <begin position="71"/>
        <end position="91"/>
    </location>
</feature>
<evidence type="ECO:0000256" key="2">
    <source>
        <dbReference type="ARBA" id="ARBA00005982"/>
    </source>
</evidence>
<evidence type="ECO:0000256" key="6">
    <source>
        <dbReference type="SAM" id="Phobius"/>
    </source>
</evidence>
<dbReference type="PANTHER" id="PTHR11654">
    <property type="entry name" value="OLIGOPEPTIDE TRANSPORTER-RELATED"/>
    <property type="match status" value="1"/>
</dbReference>
<dbReference type="EMBL" id="JAUJYN010000005">
    <property type="protein sequence ID" value="KAK1270760.1"/>
    <property type="molecule type" value="Genomic_DNA"/>
</dbReference>